<feature type="region of interest" description="Disordered" evidence="1">
    <location>
        <begin position="99"/>
        <end position="182"/>
    </location>
</feature>
<feature type="region of interest" description="Disordered" evidence="1">
    <location>
        <begin position="532"/>
        <end position="586"/>
    </location>
</feature>
<feature type="transmembrane region" description="Helical" evidence="2">
    <location>
        <begin position="12"/>
        <end position="38"/>
    </location>
</feature>
<evidence type="ECO:0000313" key="4">
    <source>
        <dbReference type="Proteomes" id="UP000559256"/>
    </source>
</evidence>
<name>A0A8H5GUW7_9AGAR</name>
<dbReference type="EMBL" id="JAACJM010000007">
    <property type="protein sequence ID" value="KAF5371674.1"/>
    <property type="molecule type" value="Genomic_DNA"/>
</dbReference>
<dbReference type="Proteomes" id="UP000559256">
    <property type="component" value="Unassembled WGS sequence"/>
</dbReference>
<protein>
    <submittedName>
        <fullName evidence="3">Uncharacterized protein</fullName>
    </submittedName>
</protein>
<feature type="compositionally biased region" description="Low complexity" evidence="1">
    <location>
        <begin position="533"/>
        <end position="552"/>
    </location>
</feature>
<feature type="compositionally biased region" description="Low complexity" evidence="1">
    <location>
        <begin position="140"/>
        <end position="156"/>
    </location>
</feature>
<keyword evidence="2" id="KW-0812">Transmembrane</keyword>
<evidence type="ECO:0000256" key="2">
    <source>
        <dbReference type="SAM" id="Phobius"/>
    </source>
</evidence>
<sequence>MLLVETPMAISTAAIAGVAVVLGLSALSSLFALWFLVVRRRDHHRKQKFVQDSAVVFSSKNIIDFGGAGSTKGASSKQSFDSESYDYLPKLPPTSYNGISDKCVPLRNTPSIRTTTTTTTTNTTDTTPSPVSQGSSGLLPPVKKSFSPPKSVSVVSDATTSYTPDASPELSTTPRRLPEPPAIYHFPPPYSTTETNTSSLIFESLSSSTPPPPPTSGSPSIRITLTPEASSGTLTPATKPVLPLLIVPKVRVGAASNTDTNTETETEAKPVPIPKVLASGSRPTSTLTMPHPMPTSIPSLAAAASSSLVEYDSDDSESMYSEVSAFTYGTRHGPGPLHKENVPEVPEIKVRDSFYFRSSPLAGGSSRRSSLNTIQVDMLCPSPGSDHSGTDVASIVSPIVSGLKLPPPPETPTVEDIGMNMDDETDLQQSPTKVAKMLKARAKMRDEELDRGLSLSRRVSRIERAGSIKSLKSTKSTKSTSSQRYKERMKRVRQSQMQEVQEREADSRLLLTPEAAAWTTEPNTQKDIHIQAQSRPSSLSSSETQTQLSTSSGVAVTVRSLPDPEVKIQPAHKIRPLPVPTLPPSM</sequence>
<comment type="caution">
    <text evidence="3">The sequence shown here is derived from an EMBL/GenBank/DDBJ whole genome shotgun (WGS) entry which is preliminary data.</text>
</comment>
<feature type="compositionally biased region" description="Low complexity" evidence="1">
    <location>
        <begin position="467"/>
        <end position="482"/>
    </location>
</feature>
<keyword evidence="2" id="KW-0472">Membrane</keyword>
<gene>
    <name evidence="3" type="ORF">D9758_003521</name>
</gene>
<evidence type="ECO:0000256" key="1">
    <source>
        <dbReference type="SAM" id="MobiDB-lite"/>
    </source>
</evidence>
<accession>A0A8H5GUW7</accession>
<keyword evidence="2" id="KW-1133">Transmembrane helix</keyword>
<feature type="compositionally biased region" description="Polar residues" evidence="1">
    <location>
        <begin position="157"/>
        <end position="174"/>
    </location>
</feature>
<feature type="region of interest" description="Disordered" evidence="1">
    <location>
        <begin position="466"/>
        <end position="508"/>
    </location>
</feature>
<organism evidence="3 4">
    <name type="scientific">Tetrapyrgos nigripes</name>
    <dbReference type="NCBI Taxonomy" id="182062"/>
    <lineage>
        <taxon>Eukaryota</taxon>
        <taxon>Fungi</taxon>
        <taxon>Dikarya</taxon>
        <taxon>Basidiomycota</taxon>
        <taxon>Agaricomycotina</taxon>
        <taxon>Agaricomycetes</taxon>
        <taxon>Agaricomycetidae</taxon>
        <taxon>Agaricales</taxon>
        <taxon>Marasmiineae</taxon>
        <taxon>Marasmiaceae</taxon>
        <taxon>Tetrapyrgos</taxon>
    </lineage>
</organism>
<proteinExistence type="predicted"/>
<dbReference type="CDD" id="cd12087">
    <property type="entry name" value="TM_EGFR-like"/>
    <property type="match status" value="1"/>
</dbReference>
<feature type="compositionally biased region" description="Pro residues" evidence="1">
    <location>
        <begin position="577"/>
        <end position="586"/>
    </location>
</feature>
<keyword evidence="4" id="KW-1185">Reference proteome</keyword>
<reference evidence="3 4" key="1">
    <citation type="journal article" date="2020" name="ISME J.">
        <title>Uncovering the hidden diversity of litter-decomposition mechanisms in mushroom-forming fungi.</title>
        <authorList>
            <person name="Floudas D."/>
            <person name="Bentzer J."/>
            <person name="Ahren D."/>
            <person name="Johansson T."/>
            <person name="Persson P."/>
            <person name="Tunlid A."/>
        </authorList>
    </citation>
    <scope>NUCLEOTIDE SEQUENCE [LARGE SCALE GENOMIC DNA]</scope>
    <source>
        <strain evidence="3 4">CBS 291.85</strain>
    </source>
</reference>
<evidence type="ECO:0000313" key="3">
    <source>
        <dbReference type="EMBL" id="KAF5371674.1"/>
    </source>
</evidence>
<dbReference type="AlphaFoldDB" id="A0A8H5GUW7"/>
<feature type="compositionally biased region" description="Low complexity" evidence="1">
    <location>
        <begin position="114"/>
        <end position="127"/>
    </location>
</feature>